<dbReference type="OrthoDB" id="337270at2759"/>
<comment type="similarity">
    <text evidence="2 6">Belongs to the Mediator complex subunit 10 family.</text>
</comment>
<evidence type="ECO:0000256" key="3">
    <source>
        <dbReference type="ARBA" id="ARBA00023015"/>
    </source>
</evidence>
<dbReference type="GO" id="GO:0003712">
    <property type="term" value="F:transcription coregulator activity"/>
    <property type="evidence" value="ECO:0007669"/>
    <property type="project" value="InterPro"/>
</dbReference>
<gene>
    <name evidence="6" type="primary">MED10</name>
    <name evidence="7" type="ORF">AMS68_001568</name>
</gene>
<dbReference type="AlphaFoldDB" id="A0A6H0XN28"/>
<keyword evidence="4 6" id="KW-0804">Transcription</keyword>
<comment type="subcellular location">
    <subcellularLocation>
        <location evidence="1 6">Nucleus</location>
    </subcellularLocation>
</comment>
<keyword evidence="8" id="KW-1185">Reference proteome</keyword>
<comment type="function">
    <text evidence="6">Component of the Mediator complex, a coactivator involved in the regulated transcription of nearly all RNA polymerase II-dependent genes. Mediator functions as a bridge to convey information from gene-specific regulatory proteins to the basal RNA polymerase II transcription machinery. Mediator is recruited to promoters by direct interactions with regulatory proteins and serves as a scaffold for the assembly of a functional preinitiation complex with RNA polymerase II and the general transcription factors.</text>
</comment>
<evidence type="ECO:0000256" key="4">
    <source>
        <dbReference type="ARBA" id="ARBA00023163"/>
    </source>
</evidence>
<proteinExistence type="inferred from homology"/>
<dbReference type="InterPro" id="IPR019145">
    <property type="entry name" value="Mediator_Med10"/>
</dbReference>
<evidence type="ECO:0000256" key="5">
    <source>
        <dbReference type="ARBA" id="ARBA00023242"/>
    </source>
</evidence>
<reference evidence="7 8" key="1">
    <citation type="journal article" date="2016" name="Sci. Rep.">
        <title>Peltaster fructicola genome reveals evolution from an invasive phytopathogen to an ectophytic parasite.</title>
        <authorList>
            <person name="Xu C."/>
            <person name="Chen H."/>
            <person name="Gleason M.L."/>
            <person name="Xu J.R."/>
            <person name="Liu H."/>
            <person name="Zhang R."/>
            <person name="Sun G."/>
        </authorList>
    </citation>
    <scope>NUCLEOTIDE SEQUENCE [LARGE SCALE GENOMIC DNA]</scope>
    <source>
        <strain evidence="7 8">LNHT1506</strain>
    </source>
</reference>
<organism evidence="7 8">
    <name type="scientific">Peltaster fructicola</name>
    <dbReference type="NCBI Taxonomy" id="286661"/>
    <lineage>
        <taxon>Eukaryota</taxon>
        <taxon>Fungi</taxon>
        <taxon>Dikarya</taxon>
        <taxon>Ascomycota</taxon>
        <taxon>Pezizomycotina</taxon>
        <taxon>Dothideomycetes</taxon>
        <taxon>Dothideomycetes incertae sedis</taxon>
        <taxon>Peltaster</taxon>
    </lineage>
</organism>
<dbReference type="EMBL" id="CP051139">
    <property type="protein sequence ID" value="QIW96050.1"/>
    <property type="molecule type" value="Genomic_DNA"/>
</dbReference>
<protein>
    <recommendedName>
        <fullName evidence="6">Mediator of RNA polymerase II transcription subunit 10</fullName>
    </recommendedName>
    <alternativeName>
        <fullName evidence="6">Mediator complex subunit 10</fullName>
    </alternativeName>
</protein>
<sequence>MAATLDEADTQLKLIISNLYHLMVQTHDYEGPSTQQAMTAEIKRFVRALIDLTRAGQQTSVTVPIDLIDFVEKARNPDIYTRQFVEEAMRLNQELKGRTEAFAEFRDILGQEMMSAIPDIKEQIRHIMLATNSKVVT</sequence>
<evidence type="ECO:0000313" key="7">
    <source>
        <dbReference type="EMBL" id="QIW96050.1"/>
    </source>
</evidence>
<evidence type="ECO:0000256" key="2">
    <source>
        <dbReference type="ARBA" id="ARBA00005389"/>
    </source>
</evidence>
<dbReference type="Pfam" id="PF09748">
    <property type="entry name" value="Med10"/>
    <property type="match status" value="1"/>
</dbReference>
<keyword evidence="3 6" id="KW-0805">Transcription regulation</keyword>
<evidence type="ECO:0000313" key="8">
    <source>
        <dbReference type="Proteomes" id="UP000503462"/>
    </source>
</evidence>
<accession>A0A6H0XN28</accession>
<keyword evidence="6" id="KW-0010">Activator</keyword>
<evidence type="ECO:0000256" key="1">
    <source>
        <dbReference type="ARBA" id="ARBA00004123"/>
    </source>
</evidence>
<dbReference type="GO" id="GO:0016592">
    <property type="term" value="C:mediator complex"/>
    <property type="evidence" value="ECO:0007669"/>
    <property type="project" value="InterPro"/>
</dbReference>
<name>A0A6H0XN28_9PEZI</name>
<comment type="subunit">
    <text evidence="6">Component of the Mediator complex.</text>
</comment>
<evidence type="ECO:0000256" key="6">
    <source>
        <dbReference type="RuleBase" id="RU364146"/>
    </source>
</evidence>
<dbReference type="GO" id="GO:0006357">
    <property type="term" value="P:regulation of transcription by RNA polymerase II"/>
    <property type="evidence" value="ECO:0007669"/>
    <property type="project" value="InterPro"/>
</dbReference>
<keyword evidence="5 6" id="KW-0539">Nucleus</keyword>
<dbReference type="Proteomes" id="UP000503462">
    <property type="component" value="Chromosome 1"/>
</dbReference>